<dbReference type="EMBL" id="FOTQ01000001">
    <property type="protein sequence ID" value="SFL70901.1"/>
    <property type="molecule type" value="Genomic_DNA"/>
</dbReference>
<evidence type="ECO:0000313" key="2">
    <source>
        <dbReference type="EMBL" id="SFL70901.1"/>
    </source>
</evidence>
<evidence type="ECO:0008006" key="4">
    <source>
        <dbReference type="Google" id="ProtNLM"/>
    </source>
</evidence>
<sequence>MPDLPDAVPERPGLSPAANRRGLRLALGASAAFSLALLIGWPLATFSAVFVTLFLQAPVAIPARAFRSLFQLAVVLLVASWLIASVLSPYPVPFLLAVAMAVSISFRWGATGAGKMSVVLALIASLMVPNLVIVSQELTWLLVIWLPINLCIAWLWTVFMFWLIPPGAMPAPAAEAPGGTRLDPGRLVLRMSLVTIPFAVLFFLSGSGMLITLFFVAILSMQLAAARGAGPTVAKGMLMANVVGGIAAVIAYNVTVIAPLMVVAMLVMTLGAVTLARWLVSDRADSALAGSALSTMIIIFGGAISPFSGDADVKMIDRLWQIGLALAFVLLAYVIVDRFFPLHRSAPPSGEGFLRRRRKARRAARRAQRAQT</sequence>
<reference evidence="2 3" key="1">
    <citation type="submission" date="2016-10" db="EMBL/GenBank/DDBJ databases">
        <authorList>
            <person name="de Groot N.N."/>
        </authorList>
    </citation>
    <scope>NUCLEOTIDE SEQUENCE [LARGE SCALE GENOMIC DNA]</scope>
    <source>
        <strain evidence="2 3">DSM 15283</strain>
    </source>
</reference>
<keyword evidence="3" id="KW-1185">Reference proteome</keyword>
<feature type="transmembrane region" description="Helical" evidence="1">
    <location>
        <begin position="287"/>
        <end position="307"/>
    </location>
</feature>
<evidence type="ECO:0000256" key="1">
    <source>
        <dbReference type="SAM" id="Phobius"/>
    </source>
</evidence>
<dbReference type="Proteomes" id="UP000199144">
    <property type="component" value="Unassembled WGS sequence"/>
</dbReference>
<feature type="transmembrane region" description="Helical" evidence="1">
    <location>
        <begin position="236"/>
        <end position="254"/>
    </location>
</feature>
<accession>A0A1I4JX22</accession>
<feature type="transmembrane region" description="Helical" evidence="1">
    <location>
        <begin position="140"/>
        <end position="164"/>
    </location>
</feature>
<dbReference type="STRING" id="254406.SAMN04488042_1011209"/>
<gene>
    <name evidence="2" type="ORF">SAMN04488042_1011209</name>
</gene>
<feature type="transmembrane region" description="Helical" evidence="1">
    <location>
        <begin position="31"/>
        <end position="54"/>
    </location>
</feature>
<dbReference type="AlphaFoldDB" id="A0A1I4JX22"/>
<protein>
    <recommendedName>
        <fullName evidence="4">DUF2955 domain-containing protein</fullName>
    </recommendedName>
</protein>
<dbReference type="RefSeq" id="WP_165610012.1">
    <property type="nucleotide sequence ID" value="NZ_FOTQ01000001.1"/>
</dbReference>
<dbReference type="InterPro" id="IPR022604">
    <property type="entry name" value="DUF2955"/>
</dbReference>
<proteinExistence type="predicted"/>
<evidence type="ECO:0000313" key="3">
    <source>
        <dbReference type="Proteomes" id="UP000199144"/>
    </source>
</evidence>
<dbReference type="Pfam" id="PF11168">
    <property type="entry name" value="DUF2955"/>
    <property type="match status" value="1"/>
</dbReference>
<organism evidence="2 3">
    <name type="scientific">Shimia aestuarii</name>
    <dbReference type="NCBI Taxonomy" id="254406"/>
    <lineage>
        <taxon>Bacteria</taxon>
        <taxon>Pseudomonadati</taxon>
        <taxon>Pseudomonadota</taxon>
        <taxon>Alphaproteobacteria</taxon>
        <taxon>Rhodobacterales</taxon>
        <taxon>Roseobacteraceae</taxon>
    </lineage>
</organism>
<feature type="transmembrane region" description="Helical" evidence="1">
    <location>
        <begin position="260"/>
        <end position="280"/>
    </location>
</feature>
<keyword evidence="1" id="KW-0812">Transmembrane</keyword>
<keyword evidence="1" id="KW-1133">Transmembrane helix</keyword>
<feature type="transmembrane region" description="Helical" evidence="1">
    <location>
        <begin position="319"/>
        <end position="336"/>
    </location>
</feature>
<keyword evidence="1" id="KW-0472">Membrane</keyword>
<feature type="transmembrane region" description="Helical" evidence="1">
    <location>
        <begin position="116"/>
        <end position="134"/>
    </location>
</feature>
<name>A0A1I4JX22_9RHOB</name>